<evidence type="ECO:0000256" key="1">
    <source>
        <dbReference type="ARBA" id="ARBA00004477"/>
    </source>
</evidence>
<sequence>MAGQAEKKQAQNNLLVLKEIHIISLIVNLVSLLCLIIFRRPGNYKPYLLLSIPGWLCEYILERIGRPKYETDSVSGYPVLVRAGEDLRQVGLTEYMFDVFYLTQGSDILMCLFGSNKVWWLLALVPVYAAYKIFGLWLRFRGSKQSATKAQADGARGQPEKSKRQLKKEARASKPHYARH</sequence>
<gene>
    <name evidence="9" type="ORF">FOA43_001637</name>
</gene>
<name>A0A875RNY8_EENNA</name>
<keyword evidence="4" id="KW-0256">Endoplasmic reticulum</keyword>
<evidence type="ECO:0000256" key="7">
    <source>
        <dbReference type="SAM" id="MobiDB-lite"/>
    </source>
</evidence>
<dbReference type="InterPro" id="IPR008506">
    <property type="entry name" value="SND2/TMEM208"/>
</dbReference>
<dbReference type="EMBL" id="CP064812">
    <property type="protein sequence ID" value="QPG74310.1"/>
    <property type="molecule type" value="Genomic_DNA"/>
</dbReference>
<evidence type="ECO:0000256" key="4">
    <source>
        <dbReference type="ARBA" id="ARBA00022824"/>
    </source>
</evidence>
<accession>A0A875RNY8</accession>
<organism evidence="9 10">
    <name type="scientific">Eeniella nana</name>
    <name type="common">Yeast</name>
    <name type="synonym">Brettanomyces nanus</name>
    <dbReference type="NCBI Taxonomy" id="13502"/>
    <lineage>
        <taxon>Eukaryota</taxon>
        <taxon>Fungi</taxon>
        <taxon>Dikarya</taxon>
        <taxon>Ascomycota</taxon>
        <taxon>Saccharomycotina</taxon>
        <taxon>Pichiomycetes</taxon>
        <taxon>Pichiales</taxon>
        <taxon>Pichiaceae</taxon>
        <taxon>Brettanomyces</taxon>
    </lineage>
</organism>
<dbReference type="GO" id="GO:0006624">
    <property type="term" value="P:vacuolar protein processing"/>
    <property type="evidence" value="ECO:0007669"/>
    <property type="project" value="TreeGrafter"/>
</dbReference>
<dbReference type="Proteomes" id="UP000662931">
    <property type="component" value="Chromosome 1"/>
</dbReference>
<dbReference type="GeneID" id="62195038"/>
<keyword evidence="3 8" id="KW-0812">Transmembrane</keyword>
<dbReference type="RefSeq" id="XP_038777875.1">
    <property type="nucleotide sequence ID" value="XM_038921947.1"/>
</dbReference>
<feature type="region of interest" description="Disordered" evidence="7">
    <location>
        <begin position="149"/>
        <end position="180"/>
    </location>
</feature>
<evidence type="ECO:0000313" key="10">
    <source>
        <dbReference type="Proteomes" id="UP000662931"/>
    </source>
</evidence>
<dbReference type="OrthoDB" id="10012212at2759"/>
<evidence type="ECO:0000256" key="8">
    <source>
        <dbReference type="SAM" id="Phobius"/>
    </source>
</evidence>
<dbReference type="PANTHER" id="PTHR13505:SF7">
    <property type="entry name" value="TRANSMEMBRANE PROTEIN 208"/>
    <property type="match status" value="1"/>
</dbReference>
<comment type="subcellular location">
    <subcellularLocation>
        <location evidence="1">Endoplasmic reticulum membrane</location>
        <topology evidence="1">Multi-pass membrane protein</topology>
    </subcellularLocation>
</comment>
<reference evidence="9" key="1">
    <citation type="submission" date="2020-10" db="EMBL/GenBank/DDBJ databases">
        <authorList>
            <person name="Roach M.J.R."/>
        </authorList>
    </citation>
    <scope>NUCLEOTIDE SEQUENCE</scope>
    <source>
        <strain evidence="9">CBS 1945</strain>
    </source>
</reference>
<keyword evidence="6 8" id="KW-0472">Membrane</keyword>
<keyword evidence="10" id="KW-1185">Reference proteome</keyword>
<evidence type="ECO:0000256" key="5">
    <source>
        <dbReference type="ARBA" id="ARBA00022989"/>
    </source>
</evidence>
<evidence type="ECO:0000256" key="6">
    <source>
        <dbReference type="ARBA" id="ARBA00023136"/>
    </source>
</evidence>
<evidence type="ECO:0000256" key="2">
    <source>
        <dbReference type="ARBA" id="ARBA00009950"/>
    </source>
</evidence>
<protein>
    <recommendedName>
        <fullName evidence="11">DUF788 domain-containing protein</fullName>
    </recommendedName>
</protein>
<proteinExistence type="inferred from homology"/>
<feature type="transmembrane region" description="Helical" evidence="8">
    <location>
        <begin position="20"/>
        <end position="38"/>
    </location>
</feature>
<dbReference type="GO" id="GO:0005789">
    <property type="term" value="C:endoplasmic reticulum membrane"/>
    <property type="evidence" value="ECO:0007669"/>
    <property type="project" value="UniProtKB-SubCell"/>
</dbReference>
<evidence type="ECO:0008006" key="11">
    <source>
        <dbReference type="Google" id="ProtNLM"/>
    </source>
</evidence>
<dbReference type="Pfam" id="PF05620">
    <property type="entry name" value="TMEM208_SND2"/>
    <property type="match status" value="1"/>
</dbReference>
<feature type="compositionally biased region" description="Basic and acidic residues" evidence="7">
    <location>
        <begin position="158"/>
        <end position="172"/>
    </location>
</feature>
<comment type="similarity">
    <text evidence="2">Belongs to the TMEM208 family.</text>
</comment>
<dbReference type="KEGG" id="bnn:FOA43_001637"/>
<keyword evidence="5 8" id="KW-1133">Transmembrane helix</keyword>
<dbReference type="GO" id="GO:0005773">
    <property type="term" value="C:vacuole"/>
    <property type="evidence" value="ECO:0007669"/>
    <property type="project" value="GOC"/>
</dbReference>
<evidence type="ECO:0000313" key="9">
    <source>
        <dbReference type="EMBL" id="QPG74310.1"/>
    </source>
</evidence>
<evidence type="ECO:0000256" key="3">
    <source>
        <dbReference type="ARBA" id="ARBA00022692"/>
    </source>
</evidence>
<dbReference type="AlphaFoldDB" id="A0A875RNY8"/>
<feature type="transmembrane region" description="Helical" evidence="8">
    <location>
        <begin position="118"/>
        <end position="138"/>
    </location>
</feature>
<dbReference type="PANTHER" id="PTHR13505">
    <property type="entry name" value="TRANSMEMBRANE PROTEIN 208"/>
    <property type="match status" value="1"/>
</dbReference>